<keyword evidence="2" id="KW-1185">Reference proteome</keyword>
<gene>
    <name evidence="1" type="ORF">COA17_07380</name>
</gene>
<dbReference type="AlphaFoldDB" id="A0A2A4HXR4"/>
<dbReference type="EMBL" id="NWVD01000002">
    <property type="protein sequence ID" value="PCG09672.1"/>
    <property type="molecule type" value="Genomic_DNA"/>
</dbReference>
<comment type="caution">
    <text evidence="1">The sequence shown here is derived from an EMBL/GenBank/DDBJ whole genome shotgun (WGS) entry which is preliminary data.</text>
</comment>
<name>A0A2A4HXR4_9SPHN</name>
<organism evidence="1 2">
    <name type="scientific">Sphingomonas ginsenosidimutans</name>
    <dbReference type="NCBI Taxonomy" id="862134"/>
    <lineage>
        <taxon>Bacteria</taxon>
        <taxon>Pseudomonadati</taxon>
        <taxon>Pseudomonadota</taxon>
        <taxon>Alphaproteobacteria</taxon>
        <taxon>Sphingomonadales</taxon>
        <taxon>Sphingomonadaceae</taxon>
        <taxon>Sphingomonas</taxon>
    </lineage>
</organism>
<evidence type="ECO:0000313" key="2">
    <source>
        <dbReference type="Proteomes" id="UP000218784"/>
    </source>
</evidence>
<evidence type="ECO:0000313" key="1">
    <source>
        <dbReference type="EMBL" id="PCG09672.1"/>
    </source>
</evidence>
<proteinExistence type="predicted"/>
<reference evidence="1 2" key="1">
    <citation type="submission" date="2017-09" db="EMBL/GenBank/DDBJ databases">
        <title>Sphingomonas ginsenosidimutans KACC 14949, whole genome shotgun sequence.</title>
        <authorList>
            <person name="Feng G."/>
            <person name="Zhu H."/>
        </authorList>
    </citation>
    <scope>NUCLEOTIDE SEQUENCE [LARGE SCALE GENOMIC DNA]</scope>
    <source>
        <strain evidence="1 2">KACC 14949</strain>
    </source>
</reference>
<sequence length="134" mass="14930">MGYCGKRAGDGLSIRRAALLNRCELCSEVPGHCIIGPELANARAWNVVGPSIQVMEGWEGCAKNRRWGVAVFVWGLTLDLRYRVSYFRRFDSAMYEAMQRAAHLTGGPIVEWIDGDYMAGPVPGSRVPIMVNRR</sequence>
<dbReference type="Proteomes" id="UP000218784">
    <property type="component" value="Unassembled WGS sequence"/>
</dbReference>
<protein>
    <submittedName>
        <fullName evidence="1">Uncharacterized protein</fullName>
    </submittedName>
</protein>
<accession>A0A2A4HXR4</accession>